<name>A0ABV5FXE7_9MICC</name>
<evidence type="ECO:0000313" key="2">
    <source>
        <dbReference type="EMBL" id="MFB9071104.1"/>
    </source>
</evidence>
<organism evidence="2 3">
    <name type="scientific">Citricoccus parietis</name>
    <dbReference type="NCBI Taxonomy" id="592307"/>
    <lineage>
        <taxon>Bacteria</taxon>
        <taxon>Bacillati</taxon>
        <taxon>Actinomycetota</taxon>
        <taxon>Actinomycetes</taxon>
        <taxon>Micrococcales</taxon>
        <taxon>Micrococcaceae</taxon>
        <taxon>Citricoccus</taxon>
    </lineage>
</organism>
<reference evidence="2 3" key="1">
    <citation type="submission" date="2024-09" db="EMBL/GenBank/DDBJ databases">
        <authorList>
            <person name="Sun Q."/>
            <person name="Mori K."/>
        </authorList>
    </citation>
    <scope>NUCLEOTIDE SEQUENCE [LARGE SCALE GENOMIC DNA]</scope>
    <source>
        <strain evidence="2 3">CCM 7609</strain>
    </source>
</reference>
<gene>
    <name evidence="2" type="ORF">ACFFX0_07825</name>
</gene>
<keyword evidence="3" id="KW-1185">Reference proteome</keyword>
<feature type="compositionally biased region" description="Basic residues" evidence="1">
    <location>
        <begin position="1"/>
        <end position="11"/>
    </location>
</feature>
<comment type="caution">
    <text evidence="2">The sequence shown here is derived from an EMBL/GenBank/DDBJ whole genome shotgun (WGS) entry which is preliminary data.</text>
</comment>
<accession>A0ABV5FXE7</accession>
<feature type="compositionally biased region" description="Gly residues" evidence="1">
    <location>
        <begin position="41"/>
        <end position="53"/>
    </location>
</feature>
<feature type="region of interest" description="Disordered" evidence="1">
    <location>
        <begin position="1"/>
        <end position="53"/>
    </location>
</feature>
<dbReference type="Proteomes" id="UP001589575">
    <property type="component" value="Unassembled WGS sequence"/>
</dbReference>
<proteinExistence type="predicted"/>
<sequence>MNSTRMRRTRSRSASSASPTPDLPDRRCTSGTRKPPDPRLEGGGTGGFLLPGR</sequence>
<protein>
    <submittedName>
        <fullName evidence="2">Uncharacterized protein</fullName>
    </submittedName>
</protein>
<dbReference type="EMBL" id="JBHMFI010000001">
    <property type="protein sequence ID" value="MFB9071104.1"/>
    <property type="molecule type" value="Genomic_DNA"/>
</dbReference>
<evidence type="ECO:0000313" key="3">
    <source>
        <dbReference type="Proteomes" id="UP001589575"/>
    </source>
</evidence>
<feature type="compositionally biased region" description="Basic and acidic residues" evidence="1">
    <location>
        <begin position="23"/>
        <end position="40"/>
    </location>
</feature>
<evidence type="ECO:0000256" key="1">
    <source>
        <dbReference type="SAM" id="MobiDB-lite"/>
    </source>
</evidence>